<name>A0A078AJH2_STYLE</name>
<protein>
    <submittedName>
        <fullName evidence="1">Uncharacterized protein</fullName>
    </submittedName>
</protein>
<evidence type="ECO:0000313" key="1">
    <source>
        <dbReference type="EMBL" id="CDW81637.1"/>
    </source>
</evidence>
<proteinExistence type="predicted"/>
<dbReference type="Gene3D" id="3.80.10.10">
    <property type="entry name" value="Ribonuclease Inhibitor"/>
    <property type="match status" value="2"/>
</dbReference>
<sequence>MCKESNAMLNDEYIIKAFIKQDRDVIIFGDSEDVETLRKINCTYNYALVLYENNVLECLKQAEQMFRQKPNNLDFNIDTIIINRNKLWQIRIGDEQNQDPVELKRVTQMHQEQITQQLCDLRCLTQCKKIFLSNCELLYQPFSEYFQKNKKKMKIESLKLHTYVFNTNINIDLANEGYCEALETALKSQQLKELILQRLYFDKRTIEFMKDYLQFGRSLQRLDISFDQENVKRGITNQDQLDLFFRIMADMPRLQKVKYEFMNTIGQLTYFSEEWNNYQCNLQELKLYNGDKMIQQIIQWLCLIPMNPNLKKFHIIDLSNKQKYHDSALYNLSNFISKHQLLEIVFQLVLSTEHHHDLFQICMHHETIKDFNIYRDKSIVQNLDFNFTKQFSKEKLILNGNDIYSEQFCQTLDNFCQDKSNCQISTIRINSKMSEQIEQMLPTLKDVNKFEAYHCQVNFKLFKVFNNLQYLELFWAEMDATKIMNLISFFISDQNKLTHFSMSSANFVLQEEEIHILDDFVQSLECLKSVKELSFQLCKFNIIKDQTGLAKTLSKLNSLEKLKLDYCYLTDSFLIEFSKLIQEPKLYQKLSYLQISYHNYEDIEVVSNYLKAVAHNKTIREFVSRQLLPQFLQSDQAIVKRLEQSAQYLLDYNKKIFFIDLTRSYLRKISNKYPWRAIYY</sequence>
<dbReference type="InParanoid" id="A0A078AJH2"/>
<gene>
    <name evidence="1" type="primary">Contig2278.g2453</name>
    <name evidence="1" type="ORF">STYLEM_10660</name>
</gene>
<accession>A0A078AJH2</accession>
<dbReference type="InterPro" id="IPR032675">
    <property type="entry name" value="LRR_dom_sf"/>
</dbReference>
<reference evidence="1 2" key="1">
    <citation type="submission" date="2014-06" db="EMBL/GenBank/DDBJ databases">
        <authorList>
            <person name="Swart Estienne"/>
        </authorList>
    </citation>
    <scope>NUCLEOTIDE SEQUENCE [LARGE SCALE GENOMIC DNA]</scope>
    <source>
        <strain evidence="1 2">130c</strain>
    </source>
</reference>
<dbReference type="EMBL" id="CCKQ01010135">
    <property type="protein sequence ID" value="CDW81637.1"/>
    <property type="molecule type" value="Genomic_DNA"/>
</dbReference>
<keyword evidence="2" id="KW-1185">Reference proteome</keyword>
<evidence type="ECO:0000313" key="2">
    <source>
        <dbReference type="Proteomes" id="UP000039865"/>
    </source>
</evidence>
<dbReference type="Proteomes" id="UP000039865">
    <property type="component" value="Unassembled WGS sequence"/>
</dbReference>
<dbReference type="AlphaFoldDB" id="A0A078AJH2"/>
<dbReference type="SUPFAM" id="SSF52047">
    <property type="entry name" value="RNI-like"/>
    <property type="match status" value="2"/>
</dbReference>
<organism evidence="1 2">
    <name type="scientific">Stylonychia lemnae</name>
    <name type="common">Ciliate</name>
    <dbReference type="NCBI Taxonomy" id="5949"/>
    <lineage>
        <taxon>Eukaryota</taxon>
        <taxon>Sar</taxon>
        <taxon>Alveolata</taxon>
        <taxon>Ciliophora</taxon>
        <taxon>Intramacronucleata</taxon>
        <taxon>Spirotrichea</taxon>
        <taxon>Stichotrichia</taxon>
        <taxon>Sporadotrichida</taxon>
        <taxon>Oxytrichidae</taxon>
        <taxon>Stylonychinae</taxon>
        <taxon>Stylonychia</taxon>
    </lineage>
</organism>